<evidence type="ECO:0000313" key="1">
    <source>
        <dbReference type="EMBL" id="EDR11888.1"/>
    </source>
</evidence>
<dbReference type="Proteomes" id="UP000001194">
    <property type="component" value="Unassembled WGS sequence"/>
</dbReference>
<dbReference type="InParanoid" id="B0D0V2"/>
<organism evidence="2">
    <name type="scientific">Laccaria bicolor (strain S238N-H82 / ATCC MYA-4686)</name>
    <name type="common">Bicoloured deceiver</name>
    <name type="synonym">Laccaria laccata var. bicolor</name>
    <dbReference type="NCBI Taxonomy" id="486041"/>
    <lineage>
        <taxon>Eukaryota</taxon>
        <taxon>Fungi</taxon>
        <taxon>Dikarya</taxon>
        <taxon>Basidiomycota</taxon>
        <taxon>Agaricomycotina</taxon>
        <taxon>Agaricomycetes</taxon>
        <taxon>Agaricomycetidae</taxon>
        <taxon>Agaricales</taxon>
        <taxon>Agaricineae</taxon>
        <taxon>Hydnangiaceae</taxon>
        <taxon>Laccaria</taxon>
    </lineage>
</organism>
<proteinExistence type="predicted"/>
<dbReference type="AlphaFoldDB" id="B0D0V2"/>
<name>B0D0V2_LACBS</name>
<dbReference type="KEGG" id="lbc:LACBIDRAFT_313794"/>
<dbReference type="HOGENOM" id="CLU_2996853_0_0_1"/>
<keyword evidence="2" id="KW-1185">Reference proteome</keyword>
<evidence type="ECO:0000313" key="2">
    <source>
        <dbReference type="Proteomes" id="UP000001194"/>
    </source>
</evidence>
<reference evidence="1 2" key="1">
    <citation type="journal article" date="2008" name="Nature">
        <title>The genome of Laccaria bicolor provides insights into mycorrhizal symbiosis.</title>
        <authorList>
            <person name="Martin F."/>
            <person name="Aerts A."/>
            <person name="Ahren D."/>
            <person name="Brun A."/>
            <person name="Danchin E.G.J."/>
            <person name="Duchaussoy F."/>
            <person name="Gibon J."/>
            <person name="Kohler A."/>
            <person name="Lindquist E."/>
            <person name="Pereda V."/>
            <person name="Salamov A."/>
            <person name="Shapiro H.J."/>
            <person name="Wuyts J."/>
            <person name="Blaudez D."/>
            <person name="Buee M."/>
            <person name="Brokstein P."/>
            <person name="Canbaeck B."/>
            <person name="Cohen D."/>
            <person name="Courty P.E."/>
            <person name="Coutinho P.M."/>
            <person name="Delaruelle C."/>
            <person name="Detter J.C."/>
            <person name="Deveau A."/>
            <person name="DiFazio S."/>
            <person name="Duplessis S."/>
            <person name="Fraissinet-Tachet L."/>
            <person name="Lucic E."/>
            <person name="Frey-Klett P."/>
            <person name="Fourrey C."/>
            <person name="Feussner I."/>
            <person name="Gay G."/>
            <person name="Grimwood J."/>
            <person name="Hoegger P.J."/>
            <person name="Jain P."/>
            <person name="Kilaru S."/>
            <person name="Labbe J."/>
            <person name="Lin Y.C."/>
            <person name="Legue V."/>
            <person name="Le Tacon F."/>
            <person name="Marmeisse R."/>
            <person name="Melayah D."/>
            <person name="Montanini B."/>
            <person name="Muratet M."/>
            <person name="Nehls U."/>
            <person name="Niculita-Hirzel H."/>
            <person name="Oudot-Le Secq M.P."/>
            <person name="Peter M."/>
            <person name="Quesneville H."/>
            <person name="Rajashekar B."/>
            <person name="Reich M."/>
            <person name="Rouhier N."/>
            <person name="Schmutz J."/>
            <person name="Yin T."/>
            <person name="Chalot M."/>
            <person name="Henrissat B."/>
            <person name="Kuees U."/>
            <person name="Lucas S."/>
            <person name="Van de Peer Y."/>
            <person name="Podila G.K."/>
            <person name="Polle A."/>
            <person name="Pukkila P.J."/>
            <person name="Richardson P.M."/>
            <person name="Rouze P."/>
            <person name="Sanders I.R."/>
            <person name="Stajich J.E."/>
            <person name="Tunlid A."/>
            <person name="Tuskan G."/>
            <person name="Grigoriev I.V."/>
        </authorList>
    </citation>
    <scope>NUCLEOTIDE SEQUENCE [LARGE SCALE GENOMIC DNA]</scope>
    <source>
        <strain evidence="2">S238N-H82 / ATCC MYA-4686</strain>
    </source>
</reference>
<dbReference type="OrthoDB" id="3437960at2759"/>
<gene>
    <name evidence="1" type="ORF">LACBIDRAFT_313794</name>
</gene>
<dbReference type="RefSeq" id="XP_001877785.1">
    <property type="nucleotide sequence ID" value="XM_001877750.1"/>
</dbReference>
<dbReference type="EMBL" id="DS547095">
    <property type="protein sequence ID" value="EDR11888.1"/>
    <property type="molecule type" value="Genomic_DNA"/>
</dbReference>
<accession>B0D0V2</accession>
<dbReference type="GeneID" id="6072961"/>
<sequence>MNAGLAHSIESLFGPASEPVDIAAFLESAAHFDSHPLEPEQEKSSVEKECRLLSLLE</sequence>
<protein>
    <submittedName>
        <fullName evidence="1">Predicted protein</fullName>
    </submittedName>
</protein>